<evidence type="ECO:0000256" key="6">
    <source>
        <dbReference type="SAM" id="Phobius"/>
    </source>
</evidence>
<dbReference type="GO" id="GO:0005886">
    <property type="term" value="C:plasma membrane"/>
    <property type="evidence" value="ECO:0007669"/>
    <property type="project" value="UniProtKB-SubCell"/>
</dbReference>
<feature type="transmembrane region" description="Helical" evidence="6">
    <location>
        <begin position="12"/>
        <end position="29"/>
    </location>
</feature>
<feature type="transmembrane region" description="Helical" evidence="6">
    <location>
        <begin position="36"/>
        <end position="58"/>
    </location>
</feature>
<organism evidence="9 10">
    <name type="scientific">Filimonas zeae</name>
    <dbReference type="NCBI Taxonomy" id="1737353"/>
    <lineage>
        <taxon>Bacteria</taxon>
        <taxon>Pseudomonadati</taxon>
        <taxon>Bacteroidota</taxon>
        <taxon>Chitinophagia</taxon>
        <taxon>Chitinophagales</taxon>
        <taxon>Chitinophagaceae</taxon>
        <taxon>Filimonas</taxon>
    </lineage>
</organism>
<evidence type="ECO:0000313" key="10">
    <source>
        <dbReference type="Proteomes" id="UP000627292"/>
    </source>
</evidence>
<feature type="transmembrane region" description="Helical" evidence="6">
    <location>
        <begin position="394"/>
        <end position="417"/>
    </location>
</feature>
<reference evidence="9" key="2">
    <citation type="submission" date="2020-09" db="EMBL/GenBank/DDBJ databases">
        <authorList>
            <person name="Sun Q."/>
            <person name="Zhou Y."/>
        </authorList>
    </citation>
    <scope>NUCLEOTIDE SEQUENCE</scope>
    <source>
        <strain evidence="9">CGMCC 1.15290</strain>
    </source>
</reference>
<feature type="transmembrane region" description="Helical" evidence="6">
    <location>
        <begin position="516"/>
        <end position="535"/>
    </location>
</feature>
<keyword evidence="10" id="KW-1185">Reference proteome</keyword>
<feature type="domain" description="ComEC/Rec2-related protein" evidence="7">
    <location>
        <begin position="241"/>
        <end position="508"/>
    </location>
</feature>
<evidence type="ECO:0000256" key="4">
    <source>
        <dbReference type="ARBA" id="ARBA00022989"/>
    </source>
</evidence>
<keyword evidence="4 6" id="KW-1133">Transmembrane helix</keyword>
<dbReference type="InterPro" id="IPR025405">
    <property type="entry name" value="DUF4131"/>
</dbReference>
<dbReference type="InterPro" id="IPR004477">
    <property type="entry name" value="ComEC_N"/>
</dbReference>
<dbReference type="PANTHER" id="PTHR30619:SF1">
    <property type="entry name" value="RECOMBINATION PROTEIN 2"/>
    <property type="match status" value="1"/>
</dbReference>
<name>A0A917J3N5_9BACT</name>
<evidence type="ECO:0000313" key="9">
    <source>
        <dbReference type="EMBL" id="GGH77634.1"/>
    </source>
</evidence>
<keyword evidence="5 6" id="KW-0472">Membrane</keyword>
<evidence type="ECO:0000256" key="1">
    <source>
        <dbReference type="ARBA" id="ARBA00004651"/>
    </source>
</evidence>
<sequence>MDNLLPALRQIPFGRILLAFIAGILLQNYCPCPARLLLAGAILLSVIWAAWLLLPVGFQYRFRWVQGIVLSGMLVVTGAAGVWLQSIRNHPAWLGHTYQQGMPLLMQVTEPPVSRPASWRVMAQVQAMQINGQWMPVTAKLLLYFQKDTVPPPVPGTQLISSKALQGVSSFNNPGGFNYAAYCARQHIFHQAYLRTKDYQLVGVQALPAYQRILANARQAVLDNIHRYIADKQLAGVAAALLIGYRDELDRELLTDYAAAGVVHVIAISGMHLAMIYGLLCVVLKRLKPHRQLRWVHVIITLLVLWLFTGLAGAVPSITRSAVMFSVIVLGQAFYKRHNAFNNLAASAFLLLVHHPFCLWDIGFQLSYAAVAGVMLFYQPLYQCMIWQNRMLDYIWQLTALTLAAQVLALPVVLYHFHQFPVFFVLSNLFIVPLSGIALYAAMVMLAVYWWPWLAALTGKLVAWCIAAMNVVVKQVVVMPAATTGAVAFNDWQVALMIAGILSICYSVWLRKKAGWMAGAGMLAAVLVIDGIGLWQSRSQKRFVVYNIPSATALDFITGTRSYLAGDAVVWQNRELYTRHIVPAHTCWRVGGCARAAALSAIPVFTFAGKKIALVTTALVPTAANARVVTAPVSTVANAPAAKARLAAVDVLVLGNEAGAQVAELTQLFGCNQVVFDSSNPVWKIEKWKKACNGLHLRFHSVPQDGAFVMEL</sequence>
<dbReference type="Pfam" id="PF03772">
    <property type="entry name" value="Competence"/>
    <property type="match status" value="1"/>
</dbReference>
<evidence type="ECO:0000259" key="8">
    <source>
        <dbReference type="Pfam" id="PF13567"/>
    </source>
</evidence>
<keyword evidence="3 6" id="KW-0812">Transmembrane</keyword>
<comment type="subcellular location">
    <subcellularLocation>
        <location evidence="1">Cell membrane</location>
        <topology evidence="1">Multi-pass membrane protein</topology>
    </subcellularLocation>
</comment>
<feature type="transmembrane region" description="Helical" evidence="6">
    <location>
        <begin position="64"/>
        <end position="84"/>
    </location>
</feature>
<dbReference type="EMBL" id="BMIB01000004">
    <property type="protein sequence ID" value="GGH77634.1"/>
    <property type="molecule type" value="Genomic_DNA"/>
</dbReference>
<dbReference type="RefSeq" id="WP_188956463.1">
    <property type="nucleotide sequence ID" value="NZ_BMIB01000004.1"/>
</dbReference>
<feature type="domain" description="DUF4131" evidence="8">
    <location>
        <begin position="36"/>
        <end position="197"/>
    </location>
</feature>
<feature type="transmembrane region" description="Helical" evidence="6">
    <location>
        <begin position="423"/>
        <end position="449"/>
    </location>
</feature>
<reference evidence="9" key="1">
    <citation type="journal article" date="2014" name="Int. J. Syst. Evol. Microbiol.">
        <title>Complete genome sequence of Corynebacterium casei LMG S-19264T (=DSM 44701T), isolated from a smear-ripened cheese.</title>
        <authorList>
            <consortium name="US DOE Joint Genome Institute (JGI-PGF)"/>
            <person name="Walter F."/>
            <person name="Albersmeier A."/>
            <person name="Kalinowski J."/>
            <person name="Ruckert C."/>
        </authorList>
    </citation>
    <scope>NUCLEOTIDE SEQUENCE</scope>
    <source>
        <strain evidence="9">CGMCC 1.15290</strain>
    </source>
</reference>
<proteinExistence type="predicted"/>
<keyword evidence="2" id="KW-1003">Cell membrane</keyword>
<evidence type="ECO:0000259" key="7">
    <source>
        <dbReference type="Pfam" id="PF03772"/>
    </source>
</evidence>
<evidence type="ECO:0000256" key="3">
    <source>
        <dbReference type="ARBA" id="ARBA00022692"/>
    </source>
</evidence>
<dbReference type="Proteomes" id="UP000627292">
    <property type="component" value="Unassembled WGS sequence"/>
</dbReference>
<feature type="transmembrane region" description="Helical" evidence="6">
    <location>
        <begin position="257"/>
        <end position="283"/>
    </location>
</feature>
<feature type="transmembrane region" description="Helical" evidence="6">
    <location>
        <begin position="492"/>
        <end position="509"/>
    </location>
</feature>
<feature type="transmembrane region" description="Helical" evidence="6">
    <location>
        <begin position="461"/>
        <end position="480"/>
    </location>
</feature>
<evidence type="ECO:0000256" key="5">
    <source>
        <dbReference type="ARBA" id="ARBA00023136"/>
    </source>
</evidence>
<dbReference type="Pfam" id="PF13567">
    <property type="entry name" value="DUF4131"/>
    <property type="match status" value="1"/>
</dbReference>
<dbReference type="NCBIfam" id="TIGR00360">
    <property type="entry name" value="ComEC_N-term"/>
    <property type="match status" value="1"/>
</dbReference>
<feature type="transmembrane region" description="Helical" evidence="6">
    <location>
        <begin position="363"/>
        <end position="382"/>
    </location>
</feature>
<comment type="caution">
    <text evidence="9">The sequence shown here is derived from an EMBL/GenBank/DDBJ whole genome shotgun (WGS) entry which is preliminary data.</text>
</comment>
<feature type="transmembrane region" description="Helical" evidence="6">
    <location>
        <begin position="295"/>
        <end position="312"/>
    </location>
</feature>
<dbReference type="AlphaFoldDB" id="A0A917J3N5"/>
<evidence type="ECO:0000256" key="2">
    <source>
        <dbReference type="ARBA" id="ARBA00022475"/>
    </source>
</evidence>
<accession>A0A917J3N5</accession>
<protein>
    <submittedName>
        <fullName evidence="9">Competence protein</fullName>
    </submittedName>
</protein>
<dbReference type="InterPro" id="IPR052159">
    <property type="entry name" value="Competence_DNA_uptake"/>
</dbReference>
<dbReference type="PANTHER" id="PTHR30619">
    <property type="entry name" value="DNA INTERNALIZATION/COMPETENCE PROTEIN COMEC/REC2"/>
    <property type="match status" value="1"/>
</dbReference>
<gene>
    <name evidence="9" type="ORF">GCM10011379_44280</name>
</gene>